<name>A0A917C1T7_9BACL</name>
<dbReference type="RefSeq" id="WP_189022745.1">
    <property type="nucleotide sequence ID" value="NZ_BMKR01000004.1"/>
</dbReference>
<keyword evidence="2" id="KW-1185">Reference proteome</keyword>
<evidence type="ECO:0000313" key="1">
    <source>
        <dbReference type="EMBL" id="GGF67690.1"/>
    </source>
</evidence>
<proteinExistence type="predicted"/>
<dbReference type="AlphaFoldDB" id="A0A917C1T7"/>
<reference evidence="1" key="2">
    <citation type="submission" date="2020-09" db="EMBL/GenBank/DDBJ databases">
        <authorList>
            <person name="Sun Q."/>
            <person name="Zhou Y."/>
        </authorList>
    </citation>
    <scope>NUCLEOTIDE SEQUENCE</scope>
    <source>
        <strain evidence="1">CGMCC 1.16134</strain>
    </source>
</reference>
<dbReference type="Proteomes" id="UP000637643">
    <property type="component" value="Unassembled WGS sequence"/>
</dbReference>
<organism evidence="1 2">
    <name type="scientific">Paenibacillus albidus</name>
    <dbReference type="NCBI Taxonomy" id="2041023"/>
    <lineage>
        <taxon>Bacteria</taxon>
        <taxon>Bacillati</taxon>
        <taxon>Bacillota</taxon>
        <taxon>Bacilli</taxon>
        <taxon>Bacillales</taxon>
        <taxon>Paenibacillaceae</taxon>
        <taxon>Paenibacillus</taxon>
    </lineage>
</organism>
<reference evidence="1" key="1">
    <citation type="journal article" date="2014" name="Int. J. Syst. Evol. Microbiol.">
        <title>Complete genome sequence of Corynebacterium casei LMG S-19264T (=DSM 44701T), isolated from a smear-ripened cheese.</title>
        <authorList>
            <consortium name="US DOE Joint Genome Institute (JGI-PGF)"/>
            <person name="Walter F."/>
            <person name="Albersmeier A."/>
            <person name="Kalinowski J."/>
            <person name="Ruckert C."/>
        </authorList>
    </citation>
    <scope>NUCLEOTIDE SEQUENCE</scope>
    <source>
        <strain evidence="1">CGMCC 1.16134</strain>
    </source>
</reference>
<sequence length="215" mass="24148">MKSGADSNVQVRSVVSEALRFPGSQHENMGYRLHLHKPQLLDVVQYDWVQITVGTAGTSSWAAFRAVVMDSRPESLLIYASPQYGPQLQHMQKLKRIFSPLQSIQGAEQLIESYGYMPPFHYHEISCVAWEVTERGTDKNLLLAILSSPAVPASQHIVFRFDGVHEDNLSPFEDKNVILQLDFSYEGESIRVKCDSEQGFGGQFLCRSVSIGRDS</sequence>
<protein>
    <submittedName>
        <fullName evidence="1">Uncharacterized protein</fullName>
    </submittedName>
</protein>
<accession>A0A917C1T7</accession>
<evidence type="ECO:0000313" key="2">
    <source>
        <dbReference type="Proteomes" id="UP000637643"/>
    </source>
</evidence>
<comment type="caution">
    <text evidence="1">The sequence shown here is derived from an EMBL/GenBank/DDBJ whole genome shotgun (WGS) entry which is preliminary data.</text>
</comment>
<dbReference type="EMBL" id="BMKR01000004">
    <property type="protein sequence ID" value="GGF67690.1"/>
    <property type="molecule type" value="Genomic_DNA"/>
</dbReference>
<gene>
    <name evidence="1" type="ORF">GCM10010912_10850</name>
</gene>